<sequence>MDAQTLSPQLSFSLSPDPHSHGKIRRMTTLNFAENCDEWHIVIAILISTEADVECFDQVKEFILNSVNTCLEENEGRVAINIIDPGTEGIGPWCRDHECVEGALEVITFESSAVAVERFSRNDTQTVMAAKTGRALLKPDIMADGRVPELLIISNYISAPFARLYDSSLNLRTNLSQVHFRLAIVGAPIKFYRQNSSLSNADMQFYREFALLAEQDGRLCDVNGELSSAAVLAVCGAVSLIIIQGGVVFIILCYKNKRLNRRNKVLQFSVYQRGSSLRSSTLTPPDSHGNHQSQQVPLIARDSEEDSVVGSVVGINGTKTDHWELKPDRLEIYRDEKLGTGANGDVYKGTILGMAPIANFSKGSYVRRRFVDCTVAVKILPAYADATRRANFLEEINVMKSIEYHPNVANLLACVTLGSTICLVMEYAAFGDLARLLRDKYNVQTLPPPDQVDRSKGEICLKDLLSFSWQISEGMTYLSTKKFVHRDLAARNILIDRSLNALIADFGLCLRPDRLKSGGDPKKDRLPIKWMALESLKKFEFSSKTDVWSFGVLMYEIFSLGGIPYEGIPLTEMVKHLAGGQRLSRPKFASSDIYDIMTSCWRESPEERPTFESLRERLAEILEHETEGYGYLQLSQLQLGNDATRKSTINIID</sequence>
<dbReference type="InterPro" id="IPR001245">
    <property type="entry name" value="Ser-Thr/Tyr_kinase_cat_dom"/>
</dbReference>
<organism evidence="9 10">
    <name type="scientific">Plectus sambesii</name>
    <dbReference type="NCBI Taxonomy" id="2011161"/>
    <lineage>
        <taxon>Eukaryota</taxon>
        <taxon>Metazoa</taxon>
        <taxon>Ecdysozoa</taxon>
        <taxon>Nematoda</taxon>
        <taxon>Chromadorea</taxon>
        <taxon>Plectida</taxon>
        <taxon>Plectina</taxon>
        <taxon>Plectoidea</taxon>
        <taxon>Plectidae</taxon>
        <taxon>Plectus</taxon>
    </lineage>
</organism>
<keyword evidence="5" id="KW-0829">Tyrosine-protein kinase</keyword>
<dbReference type="InterPro" id="IPR008266">
    <property type="entry name" value="Tyr_kinase_AS"/>
</dbReference>
<dbReference type="SMART" id="SM00219">
    <property type="entry name" value="TyrKc"/>
    <property type="match status" value="1"/>
</dbReference>
<dbReference type="PROSITE" id="PS00109">
    <property type="entry name" value="PROTEIN_KINASE_TYR"/>
    <property type="match status" value="1"/>
</dbReference>
<dbReference type="GO" id="GO:0005524">
    <property type="term" value="F:ATP binding"/>
    <property type="evidence" value="ECO:0007669"/>
    <property type="project" value="UniProtKB-KW"/>
</dbReference>
<keyword evidence="2" id="KW-0547">Nucleotide-binding</keyword>
<dbReference type="PANTHER" id="PTHR24416:SF600">
    <property type="entry name" value="PDGF- AND VEGF-RECEPTOR RELATED, ISOFORM J"/>
    <property type="match status" value="1"/>
</dbReference>
<dbReference type="Gene3D" id="1.10.510.10">
    <property type="entry name" value="Transferase(Phosphotransferase) domain 1"/>
    <property type="match status" value="1"/>
</dbReference>
<dbReference type="FunFam" id="1.10.510.10:FF:000554">
    <property type="entry name" value="Predicted protein"/>
    <property type="match status" value="1"/>
</dbReference>
<evidence type="ECO:0000256" key="4">
    <source>
        <dbReference type="ARBA" id="ARBA00022840"/>
    </source>
</evidence>
<reference evidence="10" key="1">
    <citation type="submission" date="2022-11" db="UniProtKB">
        <authorList>
            <consortium name="WormBaseParasite"/>
        </authorList>
    </citation>
    <scope>IDENTIFICATION</scope>
</reference>
<keyword evidence="3" id="KW-0418">Kinase</keyword>
<dbReference type="InterPro" id="IPR050122">
    <property type="entry name" value="RTK"/>
</dbReference>
<dbReference type="Gene3D" id="3.30.200.20">
    <property type="entry name" value="Phosphorylase Kinase, domain 1"/>
    <property type="match status" value="1"/>
</dbReference>
<dbReference type="SUPFAM" id="SSF56112">
    <property type="entry name" value="Protein kinase-like (PK-like)"/>
    <property type="match status" value="1"/>
</dbReference>
<feature type="transmembrane region" description="Helical" evidence="7">
    <location>
        <begin position="408"/>
        <end position="430"/>
    </location>
</feature>
<dbReference type="Proteomes" id="UP000887566">
    <property type="component" value="Unplaced"/>
</dbReference>
<keyword evidence="4" id="KW-0067">ATP-binding</keyword>
<dbReference type="PROSITE" id="PS50011">
    <property type="entry name" value="PROTEIN_KINASE_DOM"/>
    <property type="match status" value="1"/>
</dbReference>
<feature type="transmembrane region" description="Helical" evidence="7">
    <location>
        <begin position="229"/>
        <end position="254"/>
    </location>
</feature>
<dbReference type="GO" id="GO:0043235">
    <property type="term" value="C:receptor complex"/>
    <property type="evidence" value="ECO:0007669"/>
    <property type="project" value="TreeGrafter"/>
</dbReference>
<evidence type="ECO:0000256" key="2">
    <source>
        <dbReference type="ARBA" id="ARBA00022741"/>
    </source>
</evidence>
<feature type="compositionally biased region" description="Polar residues" evidence="6">
    <location>
        <begin position="1"/>
        <end position="14"/>
    </location>
</feature>
<dbReference type="Pfam" id="PF07714">
    <property type="entry name" value="PK_Tyr_Ser-Thr"/>
    <property type="match status" value="1"/>
</dbReference>
<evidence type="ECO:0000259" key="8">
    <source>
        <dbReference type="PROSITE" id="PS50011"/>
    </source>
</evidence>
<dbReference type="InterPro" id="IPR000719">
    <property type="entry name" value="Prot_kinase_dom"/>
</dbReference>
<dbReference type="CDD" id="cd00192">
    <property type="entry name" value="PTKc"/>
    <property type="match status" value="1"/>
</dbReference>
<evidence type="ECO:0000313" key="10">
    <source>
        <dbReference type="WBParaSite" id="PSAMB.scaffold2574size22467.g18296.t1"/>
    </source>
</evidence>
<dbReference type="PRINTS" id="PR00109">
    <property type="entry name" value="TYRKINASE"/>
</dbReference>
<feature type="domain" description="Protein kinase" evidence="8">
    <location>
        <begin position="332"/>
        <end position="622"/>
    </location>
</feature>
<name>A0A914VV69_9BILA</name>
<dbReference type="GO" id="GO:0005886">
    <property type="term" value="C:plasma membrane"/>
    <property type="evidence" value="ECO:0007669"/>
    <property type="project" value="TreeGrafter"/>
</dbReference>
<keyword evidence="7" id="KW-0472">Membrane</keyword>
<dbReference type="GO" id="GO:0004714">
    <property type="term" value="F:transmembrane receptor protein tyrosine kinase activity"/>
    <property type="evidence" value="ECO:0007669"/>
    <property type="project" value="TreeGrafter"/>
</dbReference>
<keyword evidence="9" id="KW-1185">Reference proteome</keyword>
<evidence type="ECO:0000313" key="9">
    <source>
        <dbReference type="Proteomes" id="UP000887566"/>
    </source>
</evidence>
<evidence type="ECO:0000256" key="6">
    <source>
        <dbReference type="SAM" id="MobiDB-lite"/>
    </source>
</evidence>
<dbReference type="InterPro" id="IPR020635">
    <property type="entry name" value="Tyr_kinase_cat_dom"/>
</dbReference>
<evidence type="ECO:0000256" key="3">
    <source>
        <dbReference type="ARBA" id="ARBA00022777"/>
    </source>
</evidence>
<accession>A0A914VV69</accession>
<feature type="region of interest" description="Disordered" evidence="6">
    <location>
        <begin position="1"/>
        <end position="22"/>
    </location>
</feature>
<dbReference type="WBParaSite" id="PSAMB.scaffold2574size22467.g18296.t1">
    <property type="protein sequence ID" value="PSAMB.scaffold2574size22467.g18296.t1"/>
    <property type="gene ID" value="PSAMB.scaffold2574size22467.g18296"/>
</dbReference>
<proteinExistence type="predicted"/>
<keyword evidence="1" id="KW-0808">Transferase</keyword>
<evidence type="ECO:0000256" key="7">
    <source>
        <dbReference type="SAM" id="Phobius"/>
    </source>
</evidence>
<keyword evidence="7" id="KW-1133">Transmembrane helix</keyword>
<keyword evidence="7" id="KW-0812">Transmembrane</keyword>
<evidence type="ECO:0000256" key="5">
    <source>
        <dbReference type="ARBA" id="ARBA00023137"/>
    </source>
</evidence>
<dbReference type="PANTHER" id="PTHR24416">
    <property type="entry name" value="TYROSINE-PROTEIN KINASE RECEPTOR"/>
    <property type="match status" value="1"/>
</dbReference>
<dbReference type="GO" id="GO:0007169">
    <property type="term" value="P:cell surface receptor protein tyrosine kinase signaling pathway"/>
    <property type="evidence" value="ECO:0007669"/>
    <property type="project" value="TreeGrafter"/>
</dbReference>
<dbReference type="AlphaFoldDB" id="A0A914VV69"/>
<protein>
    <submittedName>
        <fullName evidence="10">Protein kinase domain-containing protein</fullName>
    </submittedName>
</protein>
<dbReference type="InterPro" id="IPR011009">
    <property type="entry name" value="Kinase-like_dom_sf"/>
</dbReference>
<evidence type="ECO:0000256" key="1">
    <source>
        <dbReference type="ARBA" id="ARBA00022679"/>
    </source>
</evidence>